<dbReference type="Proteomes" id="UP000069205">
    <property type="component" value="Chromosome"/>
</dbReference>
<dbReference type="GO" id="GO:0016682">
    <property type="term" value="F:oxidoreductase activity, acting on diphenols and related substances as donors, oxygen as acceptor"/>
    <property type="evidence" value="ECO:0007669"/>
    <property type="project" value="TreeGrafter"/>
</dbReference>
<evidence type="ECO:0000256" key="5">
    <source>
        <dbReference type="ARBA" id="ARBA00022989"/>
    </source>
</evidence>
<name>A0A0K2GFL5_NITMO</name>
<feature type="transmembrane region" description="Helical" evidence="7">
    <location>
        <begin position="196"/>
        <end position="218"/>
    </location>
</feature>
<dbReference type="RefSeq" id="WP_053380411.1">
    <property type="nucleotide sequence ID" value="NZ_CP011801.1"/>
</dbReference>
<feature type="transmembrane region" description="Helical" evidence="7">
    <location>
        <begin position="79"/>
        <end position="100"/>
    </location>
</feature>
<dbReference type="PANTHER" id="PTHR43141:SF4">
    <property type="entry name" value="CYTOCHROME BD2 SUBUNIT II"/>
    <property type="match status" value="1"/>
</dbReference>
<comment type="subcellular location">
    <subcellularLocation>
        <location evidence="1">Cell membrane</location>
        <topology evidence="1">Multi-pass membrane protein</topology>
    </subcellularLocation>
</comment>
<evidence type="ECO:0000313" key="9">
    <source>
        <dbReference type="Proteomes" id="UP000069205"/>
    </source>
</evidence>
<feature type="transmembrane region" description="Helical" evidence="7">
    <location>
        <begin position="54"/>
        <end position="73"/>
    </location>
</feature>
<feature type="transmembrane region" description="Helical" evidence="7">
    <location>
        <begin position="6"/>
        <end position="34"/>
    </location>
</feature>
<accession>A0A0K2GFL5</accession>
<dbReference type="KEGG" id="nmv:NITMOv2_2987"/>
<sequence>MSPELIIAGALLIALTVYLLTGGADYGAGVWYLFANGARAGAHRALIEQALAPIWETNHVWLILVLVLLFTAFPPAFSAIVVGLHIPLTLLLVGIVMRGAAFAFRYSDVPFGALHAQWERLFALASLLTPFWLGVVIGTTAGGLSAASGGFVATFVSPWLQVFPFLVGLLTVMMVAYLAAVYLAVEAEDNGLREDFRWRAIATGLAVSVLDETVLLAARHGAPITWDALTGTAWGAVAQFATAAAGLAALVCLWQRRFRWARLCAAGQVTLTLWAWAFAQFPYLVPPSLTIYTAAAPALTLRWLLLALGAGALVLFPSLWYLFGLFKPRALFSHDGPPPSGDRTPEGRHG</sequence>
<evidence type="ECO:0000256" key="3">
    <source>
        <dbReference type="ARBA" id="ARBA00022475"/>
    </source>
</evidence>
<feature type="transmembrane region" description="Helical" evidence="7">
    <location>
        <begin position="233"/>
        <end position="253"/>
    </location>
</feature>
<evidence type="ECO:0000256" key="7">
    <source>
        <dbReference type="SAM" id="Phobius"/>
    </source>
</evidence>
<dbReference type="PATRIC" id="fig|42253.5.peg.2950"/>
<evidence type="ECO:0000313" key="8">
    <source>
        <dbReference type="EMBL" id="ALA59392.1"/>
    </source>
</evidence>
<dbReference type="EC" id="1.10.3.-" evidence="8"/>
<gene>
    <name evidence="8" type="ORF">NITMOv2_2987</name>
</gene>
<comment type="similarity">
    <text evidence="2">Belongs to the cytochrome ubiquinol oxidase subunit 2 family.</text>
</comment>
<keyword evidence="3" id="KW-1003">Cell membrane</keyword>
<evidence type="ECO:0000256" key="2">
    <source>
        <dbReference type="ARBA" id="ARBA00007543"/>
    </source>
</evidence>
<keyword evidence="6 7" id="KW-0472">Membrane</keyword>
<dbReference type="GO" id="GO:0019646">
    <property type="term" value="P:aerobic electron transport chain"/>
    <property type="evidence" value="ECO:0007669"/>
    <property type="project" value="TreeGrafter"/>
</dbReference>
<feature type="transmembrane region" description="Helical" evidence="7">
    <location>
        <begin position="121"/>
        <end position="142"/>
    </location>
</feature>
<evidence type="ECO:0000256" key="6">
    <source>
        <dbReference type="ARBA" id="ARBA00023136"/>
    </source>
</evidence>
<dbReference type="EMBL" id="CP011801">
    <property type="protein sequence ID" value="ALA59392.1"/>
    <property type="molecule type" value="Genomic_DNA"/>
</dbReference>
<dbReference type="OrthoDB" id="9776710at2"/>
<feature type="transmembrane region" description="Helical" evidence="7">
    <location>
        <begin position="162"/>
        <end position="184"/>
    </location>
</feature>
<dbReference type="Pfam" id="PF02322">
    <property type="entry name" value="Cyt_bd_oxida_II"/>
    <property type="match status" value="1"/>
</dbReference>
<dbReference type="AlphaFoldDB" id="A0A0K2GFL5"/>
<feature type="transmembrane region" description="Helical" evidence="7">
    <location>
        <begin position="303"/>
        <end position="323"/>
    </location>
</feature>
<dbReference type="PANTHER" id="PTHR43141">
    <property type="entry name" value="CYTOCHROME BD2 SUBUNIT II"/>
    <property type="match status" value="1"/>
</dbReference>
<evidence type="ECO:0000256" key="1">
    <source>
        <dbReference type="ARBA" id="ARBA00004651"/>
    </source>
</evidence>
<feature type="transmembrane region" description="Helical" evidence="7">
    <location>
        <begin position="260"/>
        <end position="283"/>
    </location>
</feature>
<keyword evidence="9" id="KW-1185">Reference proteome</keyword>
<proteinExistence type="inferred from homology"/>
<protein>
    <submittedName>
        <fullName evidence="8">Putative Cytochrome bd oxidase, subunit II</fullName>
        <ecNumber evidence="8">1.10.3.-</ecNumber>
    </submittedName>
</protein>
<dbReference type="GO" id="GO:0005886">
    <property type="term" value="C:plasma membrane"/>
    <property type="evidence" value="ECO:0007669"/>
    <property type="project" value="UniProtKB-SubCell"/>
</dbReference>
<keyword evidence="4 7" id="KW-0812">Transmembrane</keyword>
<reference evidence="8 9" key="1">
    <citation type="journal article" date="2015" name="Proc. Natl. Acad. Sci. U.S.A.">
        <title>Expanded metabolic versatility of ubiquitous nitrite-oxidizing bacteria from the genus Nitrospira.</title>
        <authorList>
            <person name="Koch H."/>
            <person name="Lucker S."/>
            <person name="Albertsen M."/>
            <person name="Kitzinger K."/>
            <person name="Herbold C."/>
            <person name="Spieck E."/>
            <person name="Nielsen P.H."/>
            <person name="Wagner M."/>
            <person name="Daims H."/>
        </authorList>
    </citation>
    <scope>NUCLEOTIDE SEQUENCE [LARGE SCALE GENOMIC DNA]</scope>
    <source>
        <strain evidence="8 9">NSP M-1</strain>
    </source>
</reference>
<keyword evidence="8" id="KW-0560">Oxidoreductase</keyword>
<evidence type="ECO:0000256" key="4">
    <source>
        <dbReference type="ARBA" id="ARBA00022692"/>
    </source>
</evidence>
<dbReference type="GO" id="GO:0070069">
    <property type="term" value="C:cytochrome complex"/>
    <property type="evidence" value="ECO:0007669"/>
    <property type="project" value="TreeGrafter"/>
</dbReference>
<dbReference type="InterPro" id="IPR003317">
    <property type="entry name" value="Cyt-d_oxidase_su2"/>
</dbReference>
<organism evidence="8 9">
    <name type="scientific">Nitrospira moscoviensis</name>
    <dbReference type="NCBI Taxonomy" id="42253"/>
    <lineage>
        <taxon>Bacteria</taxon>
        <taxon>Pseudomonadati</taxon>
        <taxon>Nitrospirota</taxon>
        <taxon>Nitrospiria</taxon>
        <taxon>Nitrospirales</taxon>
        <taxon>Nitrospiraceae</taxon>
        <taxon>Nitrospira</taxon>
    </lineage>
</organism>
<dbReference type="GO" id="GO:0009055">
    <property type="term" value="F:electron transfer activity"/>
    <property type="evidence" value="ECO:0007669"/>
    <property type="project" value="TreeGrafter"/>
</dbReference>
<keyword evidence="5 7" id="KW-1133">Transmembrane helix</keyword>
<dbReference type="STRING" id="42253.NITMOv2_2987"/>